<feature type="transmembrane region" description="Helical" evidence="2">
    <location>
        <begin position="80"/>
        <end position="98"/>
    </location>
</feature>
<accession>A0ABW8UF99</accession>
<keyword evidence="2" id="KW-0812">Transmembrane</keyword>
<feature type="transmembrane region" description="Helical" evidence="2">
    <location>
        <begin position="242"/>
        <end position="270"/>
    </location>
</feature>
<reference evidence="4 5" key="1">
    <citation type="submission" date="2024-08" db="EMBL/GenBank/DDBJ databases">
        <authorList>
            <person name="Arias E."/>
        </authorList>
    </citation>
    <scope>NUCLEOTIDE SEQUENCE [LARGE SCALE GENOMIC DNA]</scope>
    <source>
        <strain evidence="4 5">FAM 25317</strain>
    </source>
</reference>
<comment type="caution">
    <text evidence="4">The sequence shown here is derived from an EMBL/GenBank/DDBJ whole genome shotgun (WGS) entry which is preliminary data.</text>
</comment>
<comment type="similarity">
    <text evidence="1">Belongs to the UPF0177 family.</text>
</comment>
<evidence type="ECO:0000256" key="1">
    <source>
        <dbReference type="ARBA" id="ARBA00009067"/>
    </source>
</evidence>
<organism evidence="4 5">
    <name type="scientific">Loigolactobacillus zhaoyuanensis</name>
    <dbReference type="NCBI Taxonomy" id="2486017"/>
    <lineage>
        <taxon>Bacteria</taxon>
        <taxon>Bacillati</taxon>
        <taxon>Bacillota</taxon>
        <taxon>Bacilli</taxon>
        <taxon>Lactobacillales</taxon>
        <taxon>Lactobacillaceae</taxon>
        <taxon>Loigolactobacillus</taxon>
    </lineage>
</organism>
<feature type="transmembrane region" description="Helical" evidence="2">
    <location>
        <begin position="7"/>
        <end position="25"/>
    </location>
</feature>
<proteinExistence type="inferred from homology"/>
<feature type="transmembrane region" description="Helical" evidence="2">
    <location>
        <begin position="200"/>
        <end position="222"/>
    </location>
</feature>
<feature type="transmembrane region" description="Helical" evidence="2">
    <location>
        <begin position="45"/>
        <end position="64"/>
    </location>
</feature>
<feature type="transmembrane region" description="Helical" evidence="2">
    <location>
        <begin position="154"/>
        <end position="171"/>
    </location>
</feature>
<dbReference type="EMBL" id="JBGQPK010000065">
    <property type="protein sequence ID" value="MFL2030168.1"/>
    <property type="molecule type" value="Genomic_DNA"/>
</dbReference>
<dbReference type="RefSeq" id="WP_125550647.1">
    <property type="nucleotide sequence ID" value="NZ_JBGQPK010000065.1"/>
</dbReference>
<dbReference type="InterPro" id="IPR003675">
    <property type="entry name" value="Rce1/LyrA-like_dom"/>
</dbReference>
<keyword evidence="2" id="KW-1133">Transmembrane helix</keyword>
<feature type="transmembrane region" description="Helical" evidence="2">
    <location>
        <begin position="118"/>
        <end position="134"/>
    </location>
</feature>
<keyword evidence="5" id="KW-1185">Reference proteome</keyword>
<dbReference type="PANTHER" id="PTHR39430">
    <property type="entry name" value="MEMBRANE-ASSOCIATED PROTEASE-RELATED"/>
    <property type="match status" value="1"/>
</dbReference>
<evidence type="ECO:0000256" key="2">
    <source>
        <dbReference type="SAM" id="Phobius"/>
    </source>
</evidence>
<feature type="transmembrane region" description="Helical" evidence="2">
    <location>
        <begin position="177"/>
        <end position="193"/>
    </location>
</feature>
<dbReference type="PANTHER" id="PTHR39430:SF1">
    <property type="entry name" value="PROTEASE"/>
    <property type="match status" value="1"/>
</dbReference>
<dbReference type="Proteomes" id="UP001625389">
    <property type="component" value="Unassembled WGS sequence"/>
</dbReference>
<evidence type="ECO:0000313" key="4">
    <source>
        <dbReference type="EMBL" id="MFL2030168.1"/>
    </source>
</evidence>
<name>A0ABW8UF99_9LACO</name>
<evidence type="ECO:0000259" key="3">
    <source>
        <dbReference type="Pfam" id="PF02517"/>
    </source>
</evidence>
<sequence length="280" mass="31629">MQHVKKIIQITLVALGWFVLAQLLIQLIQRLILRWVPLLNHGLGAVTYQLFSTGILVLLLYFYYRRRDPEAVLPFTQQHWFWYFSGAYLAGLFFFTLVWLGNLGLNAATVHPVMQSKMWPWLLVLFIGYIIQGFSEELLTRGYMLGKLLKTERTSVAILVNSLIFAALHLMNTGINLLAFINLIAFSVLLSLLRLRFNNLWVVVAFHSAWNFAEGPLFGVPVSGGVSDALVLKTTSHLGFDLINGGTFGFEGGFVVLLVLLIAIAGFVWWEIQRPKISNS</sequence>
<keyword evidence="2" id="KW-0472">Membrane</keyword>
<protein>
    <submittedName>
        <fullName evidence="4">Lysostaphin resistance A-like protein</fullName>
    </submittedName>
</protein>
<evidence type="ECO:0000313" key="5">
    <source>
        <dbReference type="Proteomes" id="UP001625389"/>
    </source>
</evidence>
<dbReference type="Pfam" id="PF02517">
    <property type="entry name" value="Rce1-like"/>
    <property type="match status" value="1"/>
</dbReference>
<feature type="domain" description="CAAX prenyl protease 2/Lysostaphin resistance protein A-like" evidence="3">
    <location>
        <begin position="120"/>
        <end position="212"/>
    </location>
</feature>
<gene>
    <name evidence="4" type="ORF">ACEN34_11165</name>
</gene>